<dbReference type="RefSeq" id="WP_111324312.1">
    <property type="nucleotide sequence ID" value="NZ_BIFX01000001.1"/>
</dbReference>
<reference evidence="2 3" key="1">
    <citation type="submission" date="2018-06" db="EMBL/GenBank/DDBJ databases">
        <title>Genomic Encyclopedia of Archaeal and Bacterial Type Strains, Phase II (KMG-II): from individual species to whole genera.</title>
        <authorList>
            <person name="Goeker M."/>
        </authorList>
    </citation>
    <scope>NUCLEOTIDE SEQUENCE [LARGE SCALE GENOMIC DNA]</scope>
    <source>
        <strain evidence="2 3">ATCC BAA-1881</strain>
    </source>
</reference>
<evidence type="ECO:0008006" key="4">
    <source>
        <dbReference type="Google" id="ProtNLM"/>
    </source>
</evidence>
<feature type="transmembrane region" description="Helical" evidence="1">
    <location>
        <begin position="103"/>
        <end position="125"/>
    </location>
</feature>
<feature type="transmembrane region" description="Helical" evidence="1">
    <location>
        <begin position="240"/>
        <end position="262"/>
    </location>
</feature>
<sequence length="272" mass="29985">MFWSVLYRENSRLWNFPLLWGGLLLFAFLSTLLASLAWTTPLFISSSDYFWPNGLLMAFDTVSIRHIGGAVLLVLVAAYNVQRLSRRTGALWYQSSVTRSIMLGARFVALFGLMVLLLLFSLLWIGALSLFYTFLMHGSVPLVPLSTVQVVLSCARTLYTQLPYVALAFMLALVTRSWPLACGLPLVIVFVLEPLLVWLLGLPGVPCGWVVQYLPSQLSAALLQLNAISLQSAVPVQQNLLAPALGLAAYTMSFLLGAWIVFQVRGRAGEQG</sequence>
<evidence type="ECO:0000256" key="1">
    <source>
        <dbReference type="SAM" id="Phobius"/>
    </source>
</evidence>
<evidence type="ECO:0000313" key="2">
    <source>
        <dbReference type="EMBL" id="PZW26393.1"/>
    </source>
</evidence>
<comment type="caution">
    <text evidence="2">The sequence shown here is derived from an EMBL/GenBank/DDBJ whole genome shotgun (WGS) entry which is preliminary data.</text>
</comment>
<keyword evidence="1" id="KW-1133">Transmembrane helix</keyword>
<dbReference type="EMBL" id="QKUF01000015">
    <property type="protein sequence ID" value="PZW26393.1"/>
    <property type="molecule type" value="Genomic_DNA"/>
</dbReference>
<proteinExistence type="predicted"/>
<protein>
    <recommendedName>
        <fullName evidence="4">ABC-2 family transporter</fullName>
    </recommendedName>
</protein>
<gene>
    <name evidence="2" type="ORF">EI42_03974</name>
</gene>
<dbReference type="AlphaFoldDB" id="A0A326U397"/>
<evidence type="ECO:0000313" key="3">
    <source>
        <dbReference type="Proteomes" id="UP000248806"/>
    </source>
</evidence>
<name>A0A326U397_THEHA</name>
<keyword evidence="1" id="KW-0812">Transmembrane</keyword>
<keyword evidence="3" id="KW-1185">Reference proteome</keyword>
<feature type="transmembrane region" description="Helical" evidence="1">
    <location>
        <begin position="63"/>
        <end position="82"/>
    </location>
</feature>
<dbReference type="Proteomes" id="UP000248806">
    <property type="component" value="Unassembled WGS sequence"/>
</dbReference>
<feature type="transmembrane region" description="Helical" evidence="1">
    <location>
        <begin position="164"/>
        <end position="192"/>
    </location>
</feature>
<organism evidence="2 3">
    <name type="scientific">Thermosporothrix hazakensis</name>
    <dbReference type="NCBI Taxonomy" id="644383"/>
    <lineage>
        <taxon>Bacteria</taxon>
        <taxon>Bacillati</taxon>
        <taxon>Chloroflexota</taxon>
        <taxon>Ktedonobacteria</taxon>
        <taxon>Ktedonobacterales</taxon>
        <taxon>Thermosporotrichaceae</taxon>
        <taxon>Thermosporothrix</taxon>
    </lineage>
</organism>
<keyword evidence="1" id="KW-0472">Membrane</keyword>
<accession>A0A326U397</accession>